<keyword evidence="2" id="KW-1185">Reference proteome</keyword>
<evidence type="ECO:0000313" key="1">
    <source>
        <dbReference type="EMBL" id="EJZ10731.1"/>
    </source>
</evidence>
<reference evidence="1 2" key="1">
    <citation type="journal article" date="2012" name="J. Bacteriol.">
        <title>Complete Genome Sequence of Mycobacterium vaccae Type Strain ATCC 25954.</title>
        <authorList>
            <person name="Ho Y.S."/>
            <person name="Adroub S.A."/>
            <person name="Abadi M."/>
            <person name="Al Alwan B."/>
            <person name="Alkhateeb R."/>
            <person name="Gao G."/>
            <person name="Ragab A."/>
            <person name="Ali S."/>
            <person name="van Soolingen D."/>
            <person name="Bitter W."/>
            <person name="Pain A."/>
            <person name="Abdallah A.M."/>
        </authorList>
    </citation>
    <scope>NUCLEOTIDE SEQUENCE [LARGE SCALE GENOMIC DNA]</scope>
    <source>
        <strain evidence="1 2">ATCC 25954</strain>
    </source>
</reference>
<evidence type="ECO:0008006" key="3">
    <source>
        <dbReference type="Google" id="ProtNLM"/>
    </source>
</evidence>
<name>K0UVA1_MYCVA</name>
<dbReference type="AlphaFoldDB" id="K0UVA1"/>
<comment type="caution">
    <text evidence="1">The sequence shown here is derived from an EMBL/GenBank/DDBJ whole genome shotgun (WGS) entry which is preliminary data.</text>
</comment>
<organism evidence="1 2">
    <name type="scientific">Mycolicibacterium vaccae ATCC 25954</name>
    <dbReference type="NCBI Taxonomy" id="1194972"/>
    <lineage>
        <taxon>Bacteria</taxon>
        <taxon>Bacillati</taxon>
        <taxon>Actinomycetota</taxon>
        <taxon>Actinomycetes</taxon>
        <taxon>Mycobacteriales</taxon>
        <taxon>Mycobacteriaceae</taxon>
        <taxon>Mycolicibacterium</taxon>
    </lineage>
</organism>
<dbReference type="Proteomes" id="UP000006072">
    <property type="component" value="Unassembled WGS sequence"/>
</dbReference>
<sequence length="180" mass="19622">MKFIYSHLRQRDGVTCGPTVAVVACAMVDPAYRLSLDAPDAGVWFAAEQGRVHASVNRVWPRAWGTTPMGMARAVTACSRGRGVRYRWRLGRGRRDGLADVLAAVRSGWPVAMLIGRFVPRHWVLIVALTGEAARCYEPSSGEICTVALDVIRRGRMTGLGYPRAFTFVLPGCSTLAATD</sequence>
<proteinExistence type="predicted"/>
<gene>
    <name evidence="1" type="ORF">MVAC_08429</name>
</gene>
<accession>K0UVA1</accession>
<evidence type="ECO:0000313" key="2">
    <source>
        <dbReference type="Proteomes" id="UP000006072"/>
    </source>
</evidence>
<dbReference type="PROSITE" id="PS51257">
    <property type="entry name" value="PROKAR_LIPOPROTEIN"/>
    <property type="match status" value="1"/>
</dbReference>
<dbReference type="eggNOG" id="COG1240">
    <property type="taxonomic scope" value="Bacteria"/>
</dbReference>
<dbReference type="EMBL" id="ALQA01000013">
    <property type="protein sequence ID" value="EJZ10731.1"/>
    <property type="molecule type" value="Genomic_DNA"/>
</dbReference>
<dbReference type="HOGENOM" id="CLU_112433_0_0_11"/>
<protein>
    <recommendedName>
        <fullName evidence="3">Peptidase C39-like domain-containing protein</fullName>
    </recommendedName>
</protein>
<dbReference type="RefSeq" id="WP_003931362.1">
    <property type="nucleotide sequence ID" value="NZ_JH814693.1"/>
</dbReference>